<dbReference type="RefSeq" id="WP_344004047.1">
    <property type="nucleotide sequence ID" value="NZ_BAAAMY010000002.1"/>
</dbReference>
<proteinExistence type="predicted"/>
<dbReference type="Proteomes" id="UP001501612">
    <property type="component" value="Unassembled WGS sequence"/>
</dbReference>
<organism evidence="2 3">
    <name type="scientific">Nocardioides lentus</name>
    <dbReference type="NCBI Taxonomy" id="338077"/>
    <lineage>
        <taxon>Bacteria</taxon>
        <taxon>Bacillati</taxon>
        <taxon>Actinomycetota</taxon>
        <taxon>Actinomycetes</taxon>
        <taxon>Propionibacteriales</taxon>
        <taxon>Nocardioidaceae</taxon>
        <taxon>Nocardioides</taxon>
    </lineage>
</organism>
<feature type="domain" description="DUF7694" evidence="1">
    <location>
        <begin position="51"/>
        <end position="113"/>
    </location>
</feature>
<gene>
    <name evidence="2" type="ORF">GCM10009737_07910</name>
</gene>
<dbReference type="InterPro" id="IPR056111">
    <property type="entry name" value="DUF7694"/>
</dbReference>
<evidence type="ECO:0000313" key="2">
    <source>
        <dbReference type="EMBL" id="GAA1909171.1"/>
    </source>
</evidence>
<evidence type="ECO:0000313" key="3">
    <source>
        <dbReference type="Proteomes" id="UP001501612"/>
    </source>
</evidence>
<keyword evidence="3" id="KW-1185">Reference proteome</keyword>
<evidence type="ECO:0000259" key="1">
    <source>
        <dbReference type="Pfam" id="PF24746"/>
    </source>
</evidence>
<name>A0ABN2P3C2_9ACTN</name>
<accession>A0ABN2P3C2</accession>
<protein>
    <recommendedName>
        <fullName evidence="1">DUF7694 domain-containing protein</fullName>
    </recommendedName>
</protein>
<dbReference type="Pfam" id="PF24746">
    <property type="entry name" value="DUF7694"/>
    <property type="match status" value="1"/>
</dbReference>
<comment type="caution">
    <text evidence="2">The sequence shown here is derived from an EMBL/GenBank/DDBJ whole genome shotgun (WGS) entry which is preliminary data.</text>
</comment>
<sequence length="128" mass="14519">MSTRVLSKIDPLRLRAVMGRADWLVPHEFGPAGWRMLHRDQDASILVSEAHWNDGRLWRHASMTRPDEVPSYDDLCRLKRAVWGDEGEAYAVFATARNHINIHERALHLWGLADGSPVLPNFGARGSI</sequence>
<reference evidence="2 3" key="1">
    <citation type="journal article" date="2019" name="Int. J. Syst. Evol. Microbiol.">
        <title>The Global Catalogue of Microorganisms (GCM) 10K type strain sequencing project: providing services to taxonomists for standard genome sequencing and annotation.</title>
        <authorList>
            <consortium name="The Broad Institute Genomics Platform"/>
            <consortium name="The Broad Institute Genome Sequencing Center for Infectious Disease"/>
            <person name="Wu L."/>
            <person name="Ma J."/>
        </authorList>
    </citation>
    <scope>NUCLEOTIDE SEQUENCE [LARGE SCALE GENOMIC DNA]</scope>
    <source>
        <strain evidence="2 3">JCM 14046</strain>
    </source>
</reference>
<dbReference type="EMBL" id="BAAAMY010000002">
    <property type="protein sequence ID" value="GAA1909171.1"/>
    <property type="molecule type" value="Genomic_DNA"/>
</dbReference>